<dbReference type="AlphaFoldDB" id="A0A914ZNE9"/>
<keyword evidence="1" id="KW-1185">Reference proteome</keyword>
<sequence>MFSLFSEYANVTWLLNQNSKLSQAIYEMNFGNLDSLKLHYNRNDGNQLVRDICCAIFENRE</sequence>
<name>A0A914ZNE9_PARUN</name>
<dbReference type="WBParaSite" id="PgB10_g047_t05">
    <property type="protein sequence ID" value="PgB10_g047_t05"/>
    <property type="gene ID" value="PgB10_g047"/>
</dbReference>
<protein>
    <submittedName>
        <fullName evidence="2">Plasma membrane fusion protein PRM1</fullName>
    </submittedName>
</protein>
<accession>A0A914ZNE9</accession>
<proteinExistence type="predicted"/>
<reference evidence="2" key="1">
    <citation type="submission" date="2022-11" db="UniProtKB">
        <authorList>
            <consortium name="WormBaseParasite"/>
        </authorList>
    </citation>
    <scope>IDENTIFICATION</scope>
</reference>
<evidence type="ECO:0000313" key="2">
    <source>
        <dbReference type="WBParaSite" id="PgB10_g047_t05"/>
    </source>
</evidence>
<evidence type="ECO:0000313" key="1">
    <source>
        <dbReference type="Proteomes" id="UP000887569"/>
    </source>
</evidence>
<organism evidence="1 2">
    <name type="scientific">Parascaris univalens</name>
    <name type="common">Nematode worm</name>
    <dbReference type="NCBI Taxonomy" id="6257"/>
    <lineage>
        <taxon>Eukaryota</taxon>
        <taxon>Metazoa</taxon>
        <taxon>Ecdysozoa</taxon>
        <taxon>Nematoda</taxon>
        <taxon>Chromadorea</taxon>
        <taxon>Rhabditida</taxon>
        <taxon>Spirurina</taxon>
        <taxon>Ascaridomorpha</taxon>
        <taxon>Ascaridoidea</taxon>
        <taxon>Ascarididae</taxon>
        <taxon>Parascaris</taxon>
    </lineage>
</organism>
<dbReference type="Proteomes" id="UP000887569">
    <property type="component" value="Unplaced"/>
</dbReference>